<evidence type="ECO:0000313" key="4">
    <source>
        <dbReference type="Proteomes" id="UP000663570"/>
    </source>
</evidence>
<feature type="domain" description="Acyltransferase 3" evidence="2">
    <location>
        <begin position="7"/>
        <end position="326"/>
    </location>
</feature>
<feature type="transmembrane region" description="Helical" evidence="1">
    <location>
        <begin position="158"/>
        <end position="179"/>
    </location>
</feature>
<dbReference type="EMBL" id="CP071060">
    <property type="protein sequence ID" value="QSI77167.1"/>
    <property type="molecule type" value="Genomic_DNA"/>
</dbReference>
<protein>
    <submittedName>
        <fullName evidence="3">Acyltransferase</fullName>
    </submittedName>
</protein>
<evidence type="ECO:0000313" key="3">
    <source>
        <dbReference type="EMBL" id="QSI77167.1"/>
    </source>
</evidence>
<feature type="transmembrane region" description="Helical" evidence="1">
    <location>
        <begin position="191"/>
        <end position="209"/>
    </location>
</feature>
<keyword evidence="4" id="KW-1185">Reference proteome</keyword>
<dbReference type="InterPro" id="IPR050879">
    <property type="entry name" value="Acyltransferase_3"/>
</dbReference>
<evidence type="ECO:0000256" key="1">
    <source>
        <dbReference type="SAM" id="Phobius"/>
    </source>
</evidence>
<keyword evidence="3" id="KW-0012">Acyltransferase</keyword>
<dbReference type="InterPro" id="IPR002656">
    <property type="entry name" value="Acyl_transf_3_dom"/>
</dbReference>
<evidence type="ECO:0000259" key="2">
    <source>
        <dbReference type="Pfam" id="PF01757"/>
    </source>
</evidence>
<dbReference type="Proteomes" id="UP000663570">
    <property type="component" value="Chromosome"/>
</dbReference>
<accession>A0ABX7M5Y6</accession>
<proteinExistence type="predicted"/>
<feature type="transmembrane region" description="Helical" evidence="1">
    <location>
        <begin position="244"/>
        <end position="264"/>
    </location>
</feature>
<dbReference type="RefSeq" id="WP_206254698.1">
    <property type="nucleotide sequence ID" value="NZ_CP071060.1"/>
</dbReference>
<feature type="transmembrane region" description="Helical" evidence="1">
    <location>
        <begin position="34"/>
        <end position="55"/>
    </location>
</feature>
<keyword evidence="1" id="KW-1133">Transmembrane helix</keyword>
<dbReference type="PANTHER" id="PTHR23028">
    <property type="entry name" value="ACETYLTRANSFERASE"/>
    <property type="match status" value="1"/>
</dbReference>
<feature type="transmembrane region" description="Helical" evidence="1">
    <location>
        <begin position="221"/>
        <end position="238"/>
    </location>
</feature>
<feature type="transmembrane region" description="Helical" evidence="1">
    <location>
        <begin position="276"/>
        <end position="293"/>
    </location>
</feature>
<feature type="transmembrane region" description="Helical" evidence="1">
    <location>
        <begin position="308"/>
        <end position="327"/>
    </location>
</feature>
<dbReference type="GO" id="GO:0016746">
    <property type="term" value="F:acyltransferase activity"/>
    <property type="evidence" value="ECO:0007669"/>
    <property type="project" value="UniProtKB-KW"/>
</dbReference>
<keyword evidence="3" id="KW-0808">Transferase</keyword>
<keyword evidence="1" id="KW-0812">Transmembrane</keyword>
<dbReference type="PANTHER" id="PTHR23028:SF134">
    <property type="entry name" value="PUTATIVE (AFU_ORTHOLOGUE AFUA_4G08520)-RELATED"/>
    <property type="match status" value="1"/>
</dbReference>
<dbReference type="Pfam" id="PF01757">
    <property type="entry name" value="Acyl_transf_3"/>
    <property type="match status" value="1"/>
</dbReference>
<keyword evidence="1" id="KW-0472">Membrane</keyword>
<feature type="transmembrane region" description="Helical" evidence="1">
    <location>
        <begin position="75"/>
        <end position="94"/>
    </location>
</feature>
<name>A0ABX7M5Y6_9RHOO</name>
<sequence>MANARYVFLDGIRGVAALLVLTRHTDALWNFEIYRGYLAVDLFFVLSGFVIASAYDRRLRDGQLTKSGFMLVRLIRLYPMYLLSLVLAMLAWSLSATPTPMLAGSLWVASAMTAFFLPTPPHRDSILFPLNGPYWSLFFELIANLGYAVCHRVLSNRVLVWILSFTALVLTRMAVRMGGLDDGYSFTAESLLIGLTRAVFGIAMGVLLFRTGARVSNWVERLGSPWLAFLVVCGVMLSPDMGRLNVVVDLAAVCLLFPLAVLSMSRDSATRFDRGLLALGAASYPMYVLHAPVGELVQHLAPTMITTFAPYSGVVFVALFVPLAVWLERRIDVPLRRSLTGRLIGRTPLQRA</sequence>
<gene>
    <name evidence="3" type="ORF">JY500_00510</name>
</gene>
<organism evidence="3 4">
    <name type="scientific">Niveibacterium microcysteis</name>
    <dbReference type="NCBI Taxonomy" id="2811415"/>
    <lineage>
        <taxon>Bacteria</taxon>
        <taxon>Pseudomonadati</taxon>
        <taxon>Pseudomonadota</taxon>
        <taxon>Betaproteobacteria</taxon>
        <taxon>Rhodocyclales</taxon>
        <taxon>Rhodocyclaceae</taxon>
        <taxon>Niveibacterium</taxon>
    </lineage>
</organism>
<feature type="transmembrane region" description="Helical" evidence="1">
    <location>
        <begin position="132"/>
        <end position="151"/>
    </location>
</feature>
<reference evidence="3 4" key="1">
    <citation type="submission" date="2021-02" db="EMBL/GenBank/DDBJ databases">
        <title>Niveibacterium changnyeongensis HC41.</title>
        <authorList>
            <person name="Kang M."/>
        </authorList>
    </citation>
    <scope>NUCLEOTIDE SEQUENCE [LARGE SCALE GENOMIC DNA]</scope>
    <source>
        <strain evidence="3 4">HC41</strain>
    </source>
</reference>